<evidence type="ECO:0000256" key="8">
    <source>
        <dbReference type="ARBA" id="ARBA00023053"/>
    </source>
</evidence>
<dbReference type="GO" id="GO:0008292">
    <property type="term" value="P:acetylcholine biosynthetic process"/>
    <property type="evidence" value="ECO:0007669"/>
    <property type="project" value="TreeGrafter"/>
</dbReference>
<dbReference type="InterPro" id="IPR052244">
    <property type="entry name" value="Choline_transporter"/>
</dbReference>
<dbReference type="InterPro" id="IPR038377">
    <property type="entry name" value="Na/Glc_symporter_sf"/>
</dbReference>
<keyword evidence="11" id="KW-0325">Glycoprotein</keyword>
<dbReference type="GO" id="GO:0030425">
    <property type="term" value="C:dendrite"/>
    <property type="evidence" value="ECO:0007669"/>
    <property type="project" value="TreeGrafter"/>
</dbReference>
<keyword evidence="7 14" id="KW-1133">Transmembrane helix</keyword>
<dbReference type="GO" id="GO:0005307">
    <property type="term" value="F:choline:sodium symporter activity"/>
    <property type="evidence" value="ECO:0007669"/>
    <property type="project" value="TreeGrafter"/>
</dbReference>
<evidence type="ECO:0000313" key="15">
    <source>
        <dbReference type="EMBL" id="KAK1339616.1"/>
    </source>
</evidence>
<feature type="transmembrane region" description="Helical" evidence="14">
    <location>
        <begin position="175"/>
        <end position="204"/>
    </location>
</feature>
<dbReference type="GO" id="GO:0043204">
    <property type="term" value="C:perikaryon"/>
    <property type="evidence" value="ECO:0007669"/>
    <property type="project" value="TreeGrafter"/>
</dbReference>
<evidence type="ECO:0008006" key="17">
    <source>
        <dbReference type="Google" id="ProtNLM"/>
    </source>
</evidence>
<keyword evidence="3" id="KW-0813">Transport</keyword>
<comment type="caution">
    <text evidence="15">The sequence shown here is derived from an EMBL/GenBank/DDBJ whole genome shotgun (WGS) entry which is preliminary data.</text>
</comment>
<dbReference type="EMBL" id="JAULJE010000008">
    <property type="protein sequence ID" value="KAK1339616.1"/>
    <property type="molecule type" value="Genomic_DNA"/>
</dbReference>
<dbReference type="AlphaFoldDB" id="A0AA40LMU3"/>
<evidence type="ECO:0000256" key="1">
    <source>
        <dbReference type="ARBA" id="ARBA00004141"/>
    </source>
</evidence>
<evidence type="ECO:0000256" key="4">
    <source>
        <dbReference type="ARBA" id="ARBA00022692"/>
    </source>
</evidence>
<sequence length="498" mass="53982">MVLSGQGQRWVLAAGMSSSSGASSRCKTVQDCGAREQRIFNNHQRLVLMTATSAPPCSGAPAHLLHHPAMANATMLHALPPAANDCHVPCTPTGEPSLVCVLSGATISVIIDVNVHISVIVSALIAILYTLVGGLYSVAYTDVVQLFCIFIGLMLGGIPWQAYFQRVLSSSSATYAQVLSFLAAFGCLVMAIPSILIGAIGASTDWNQTAYGMPDPKSNEEADMILPIVLQYLCPVYISFFGLGAVSAAVMSSADSSILSASSMFARNIYQLSFRQNEILLTSCGNFLQASDREIVWVMRITVFVFGASATAMALLTKTVYGLWYLSSDLVYIIIFPQLLCVLFVKGTNTYGAAAGYVSGLFLRITGGEPYLYLQPLFFYPGYYSDKNGIYNQRFPFKTLAMVTSFLTNIGISYLAKYLFESGTLPPKLDVFDAVVARHSEENMDKTILVKNENIKLDELTPVKPRQSITRSSTFTNKEAFLHMDSSPEGSGAEDNLQ</sequence>
<dbReference type="Proteomes" id="UP001177744">
    <property type="component" value="Unassembled WGS sequence"/>
</dbReference>
<protein>
    <recommendedName>
        <fullName evidence="17">High affinity choline transporter 1</fullName>
    </recommendedName>
</protein>
<dbReference type="GO" id="GO:0007274">
    <property type="term" value="P:neuromuscular synaptic transmission"/>
    <property type="evidence" value="ECO:0007669"/>
    <property type="project" value="TreeGrafter"/>
</dbReference>
<comment type="similarity">
    <text evidence="2 13">Belongs to the sodium:solute symporter (SSF) (TC 2.A.21) family.</text>
</comment>
<evidence type="ECO:0000256" key="13">
    <source>
        <dbReference type="RuleBase" id="RU362091"/>
    </source>
</evidence>
<keyword evidence="6" id="KW-0530">Neurotransmitter biosynthesis</keyword>
<dbReference type="CDD" id="cd11474">
    <property type="entry name" value="SLC5sbd_CHT"/>
    <property type="match status" value="1"/>
</dbReference>
<evidence type="ECO:0000256" key="10">
    <source>
        <dbReference type="ARBA" id="ARBA00023136"/>
    </source>
</evidence>
<dbReference type="GO" id="GO:0030424">
    <property type="term" value="C:axon"/>
    <property type="evidence" value="ECO:0007669"/>
    <property type="project" value="TreeGrafter"/>
</dbReference>
<keyword evidence="10 14" id="KW-0472">Membrane</keyword>
<evidence type="ECO:0000256" key="6">
    <source>
        <dbReference type="ARBA" id="ARBA00022979"/>
    </source>
</evidence>
<feature type="transmembrane region" description="Helical" evidence="14">
    <location>
        <begin position="323"/>
        <end position="345"/>
    </location>
</feature>
<keyword evidence="16" id="KW-1185">Reference proteome</keyword>
<evidence type="ECO:0000256" key="14">
    <source>
        <dbReference type="SAM" id="Phobius"/>
    </source>
</evidence>
<evidence type="ECO:0000256" key="7">
    <source>
        <dbReference type="ARBA" id="ARBA00022989"/>
    </source>
</evidence>
<evidence type="ECO:0000313" key="16">
    <source>
        <dbReference type="Proteomes" id="UP001177744"/>
    </source>
</evidence>
<gene>
    <name evidence="15" type="ORF">QTO34_018169</name>
</gene>
<comment type="subcellular location">
    <subcellularLocation>
        <location evidence="1">Membrane</location>
        <topology evidence="1">Multi-pass membrane protein</topology>
    </subcellularLocation>
</comment>
<dbReference type="InterPro" id="IPR001734">
    <property type="entry name" value="Na/solute_symporter"/>
</dbReference>
<dbReference type="GO" id="GO:0007271">
    <property type="term" value="P:synaptic transmission, cholinergic"/>
    <property type="evidence" value="ECO:0007669"/>
    <property type="project" value="TreeGrafter"/>
</dbReference>
<dbReference type="Gene3D" id="1.20.1730.10">
    <property type="entry name" value="Sodium/glucose cotransporter"/>
    <property type="match status" value="2"/>
</dbReference>
<dbReference type="GO" id="GO:0045202">
    <property type="term" value="C:synapse"/>
    <property type="evidence" value="ECO:0007669"/>
    <property type="project" value="TreeGrafter"/>
</dbReference>
<evidence type="ECO:0000256" key="9">
    <source>
        <dbReference type="ARBA" id="ARBA00023065"/>
    </source>
</evidence>
<keyword evidence="9" id="KW-0406">Ion transport</keyword>
<dbReference type="PROSITE" id="PS50283">
    <property type="entry name" value="NA_SOLUT_SYMP_3"/>
    <property type="match status" value="1"/>
</dbReference>
<accession>A0AA40LMU3</accession>
<keyword evidence="4 14" id="KW-0812">Transmembrane</keyword>
<keyword evidence="12" id="KW-0739">Sodium transport</keyword>
<feature type="transmembrane region" description="Helical" evidence="14">
    <location>
        <begin position="357"/>
        <end position="380"/>
    </location>
</feature>
<dbReference type="PANTHER" id="PTHR45897">
    <property type="entry name" value="HIGH-AFFINITY CHOLINE TRANSPORTER 1"/>
    <property type="match status" value="1"/>
</dbReference>
<evidence type="ECO:0000256" key="2">
    <source>
        <dbReference type="ARBA" id="ARBA00006434"/>
    </source>
</evidence>
<reference evidence="15" key="1">
    <citation type="submission" date="2023-06" db="EMBL/GenBank/DDBJ databases">
        <title>Reference genome for the Northern bat (Eptesicus nilssonii), a most northern bat species.</title>
        <authorList>
            <person name="Laine V.N."/>
            <person name="Pulliainen A.T."/>
            <person name="Lilley T.M."/>
        </authorList>
    </citation>
    <scope>NUCLEOTIDE SEQUENCE</scope>
    <source>
        <strain evidence="15">BLF_Eptnil</strain>
        <tissue evidence="15">Kidney</tissue>
    </source>
</reference>
<name>A0AA40LMU3_CNENI</name>
<evidence type="ECO:0000256" key="11">
    <source>
        <dbReference type="ARBA" id="ARBA00023180"/>
    </source>
</evidence>
<evidence type="ECO:0000256" key="5">
    <source>
        <dbReference type="ARBA" id="ARBA00022847"/>
    </source>
</evidence>
<keyword evidence="8" id="KW-0915">Sodium</keyword>
<feature type="transmembrane region" description="Helical" evidence="14">
    <location>
        <begin position="224"/>
        <end position="250"/>
    </location>
</feature>
<keyword evidence="5" id="KW-0769">Symport</keyword>
<proteinExistence type="inferred from homology"/>
<dbReference type="Pfam" id="PF00474">
    <property type="entry name" value="SSF"/>
    <property type="match status" value="1"/>
</dbReference>
<evidence type="ECO:0000256" key="3">
    <source>
        <dbReference type="ARBA" id="ARBA00022448"/>
    </source>
</evidence>
<feature type="transmembrane region" description="Helical" evidence="14">
    <location>
        <begin position="144"/>
        <end position="163"/>
    </location>
</feature>
<feature type="transmembrane region" description="Helical" evidence="14">
    <location>
        <begin position="297"/>
        <end position="317"/>
    </location>
</feature>
<dbReference type="GO" id="GO:0005886">
    <property type="term" value="C:plasma membrane"/>
    <property type="evidence" value="ECO:0007669"/>
    <property type="project" value="TreeGrafter"/>
</dbReference>
<feature type="transmembrane region" description="Helical" evidence="14">
    <location>
        <begin position="117"/>
        <end position="138"/>
    </location>
</feature>
<organism evidence="15 16">
    <name type="scientific">Cnephaeus nilssonii</name>
    <name type="common">Northern bat</name>
    <name type="synonym">Eptesicus nilssonii</name>
    <dbReference type="NCBI Taxonomy" id="3371016"/>
    <lineage>
        <taxon>Eukaryota</taxon>
        <taxon>Metazoa</taxon>
        <taxon>Chordata</taxon>
        <taxon>Craniata</taxon>
        <taxon>Vertebrata</taxon>
        <taxon>Euteleostomi</taxon>
        <taxon>Mammalia</taxon>
        <taxon>Eutheria</taxon>
        <taxon>Laurasiatheria</taxon>
        <taxon>Chiroptera</taxon>
        <taxon>Yangochiroptera</taxon>
        <taxon>Vespertilionidae</taxon>
        <taxon>Cnephaeus</taxon>
    </lineage>
</organism>
<dbReference type="PANTHER" id="PTHR45897:SF2">
    <property type="entry name" value="HIGH AFFINITY CHOLINE TRANSPORTER 1"/>
    <property type="match status" value="1"/>
</dbReference>
<evidence type="ECO:0000256" key="12">
    <source>
        <dbReference type="ARBA" id="ARBA00023201"/>
    </source>
</evidence>